<dbReference type="Proteomes" id="UP000321570">
    <property type="component" value="Unassembled WGS sequence"/>
</dbReference>
<dbReference type="EMBL" id="CABIJS010000488">
    <property type="protein sequence ID" value="VUZ52345.1"/>
    <property type="molecule type" value="Genomic_DNA"/>
</dbReference>
<sequence length="105" mass="12114">MSRSLITMIESDSSSCDVVASVHVYRGQKTNAQRRASEAIDVQLHLPMRGVVECVLPIKAAPEYLRTTRFKWYTLHLTDRYNDKYDKLNKNPNTRVDISSLVDER</sequence>
<accession>A0A564YYN2</accession>
<gene>
    <name evidence="1" type="ORF">WMSIL1_LOCUS10872</name>
</gene>
<reference evidence="1 2" key="1">
    <citation type="submission" date="2019-07" db="EMBL/GenBank/DDBJ databases">
        <authorList>
            <person name="Jastrzebski P J."/>
            <person name="Paukszto L."/>
            <person name="Jastrzebski P J."/>
        </authorList>
    </citation>
    <scope>NUCLEOTIDE SEQUENCE [LARGE SCALE GENOMIC DNA]</scope>
    <source>
        <strain evidence="1 2">WMS-il1</strain>
    </source>
</reference>
<organism evidence="1 2">
    <name type="scientific">Hymenolepis diminuta</name>
    <name type="common">Rat tapeworm</name>
    <dbReference type="NCBI Taxonomy" id="6216"/>
    <lineage>
        <taxon>Eukaryota</taxon>
        <taxon>Metazoa</taxon>
        <taxon>Spiralia</taxon>
        <taxon>Lophotrochozoa</taxon>
        <taxon>Platyhelminthes</taxon>
        <taxon>Cestoda</taxon>
        <taxon>Eucestoda</taxon>
        <taxon>Cyclophyllidea</taxon>
        <taxon>Hymenolepididae</taxon>
        <taxon>Hymenolepis</taxon>
    </lineage>
</organism>
<evidence type="ECO:0000313" key="2">
    <source>
        <dbReference type="Proteomes" id="UP000321570"/>
    </source>
</evidence>
<proteinExistence type="predicted"/>
<evidence type="ECO:0000313" key="1">
    <source>
        <dbReference type="EMBL" id="VUZ52345.1"/>
    </source>
</evidence>
<keyword evidence="2" id="KW-1185">Reference proteome</keyword>
<name>A0A564YYN2_HYMDI</name>
<dbReference type="AlphaFoldDB" id="A0A564YYN2"/>
<protein>
    <submittedName>
        <fullName evidence="1">Uncharacterized protein</fullName>
    </submittedName>
</protein>